<dbReference type="Proteomes" id="UP000265520">
    <property type="component" value="Unassembled WGS sequence"/>
</dbReference>
<reference evidence="1 2" key="1">
    <citation type="journal article" date="2018" name="Front. Plant Sci.">
        <title>Red Clover (Trifolium pratense) and Zigzag Clover (T. medium) - A Picture of Genomic Similarities and Differences.</title>
        <authorList>
            <person name="Dluhosova J."/>
            <person name="Istvanek J."/>
            <person name="Nedelnik J."/>
            <person name="Repkova J."/>
        </authorList>
    </citation>
    <scope>NUCLEOTIDE SEQUENCE [LARGE SCALE GENOMIC DNA]</scope>
    <source>
        <strain evidence="2">cv. 10/8</strain>
        <tissue evidence="1">Leaf</tissue>
    </source>
</reference>
<protein>
    <submittedName>
        <fullName evidence="1">Uncharacterized protein</fullName>
    </submittedName>
</protein>
<accession>A0A392R5D0</accession>
<keyword evidence="2" id="KW-1185">Reference proteome</keyword>
<evidence type="ECO:0000313" key="2">
    <source>
        <dbReference type="Proteomes" id="UP000265520"/>
    </source>
</evidence>
<sequence length="57" mass="5849">MREGGSVTESGNERGLVERIPARLAAMVPVVMRSDYGDCFGDGGDCGDSSGDAVGLE</sequence>
<dbReference type="EMBL" id="LXQA010184286">
    <property type="protein sequence ID" value="MCI31046.1"/>
    <property type="molecule type" value="Genomic_DNA"/>
</dbReference>
<name>A0A392R5D0_9FABA</name>
<proteinExistence type="predicted"/>
<evidence type="ECO:0000313" key="1">
    <source>
        <dbReference type="EMBL" id="MCI31046.1"/>
    </source>
</evidence>
<dbReference type="AlphaFoldDB" id="A0A392R5D0"/>
<organism evidence="1 2">
    <name type="scientific">Trifolium medium</name>
    <dbReference type="NCBI Taxonomy" id="97028"/>
    <lineage>
        <taxon>Eukaryota</taxon>
        <taxon>Viridiplantae</taxon>
        <taxon>Streptophyta</taxon>
        <taxon>Embryophyta</taxon>
        <taxon>Tracheophyta</taxon>
        <taxon>Spermatophyta</taxon>
        <taxon>Magnoliopsida</taxon>
        <taxon>eudicotyledons</taxon>
        <taxon>Gunneridae</taxon>
        <taxon>Pentapetalae</taxon>
        <taxon>rosids</taxon>
        <taxon>fabids</taxon>
        <taxon>Fabales</taxon>
        <taxon>Fabaceae</taxon>
        <taxon>Papilionoideae</taxon>
        <taxon>50 kb inversion clade</taxon>
        <taxon>NPAAA clade</taxon>
        <taxon>Hologalegina</taxon>
        <taxon>IRL clade</taxon>
        <taxon>Trifolieae</taxon>
        <taxon>Trifolium</taxon>
    </lineage>
</organism>
<comment type="caution">
    <text evidence="1">The sequence shown here is derived from an EMBL/GenBank/DDBJ whole genome shotgun (WGS) entry which is preliminary data.</text>
</comment>